<comment type="caution">
    <text evidence="5">The sequence shown here is derived from an EMBL/GenBank/DDBJ whole genome shotgun (WGS) entry which is preliminary data.</text>
</comment>
<evidence type="ECO:0000256" key="2">
    <source>
        <dbReference type="PIRSR" id="PIRSR605754-1"/>
    </source>
</evidence>
<reference evidence="5 6" key="1">
    <citation type="submission" date="2019-09" db="EMBL/GenBank/DDBJ databases">
        <title>Bifidobacterium canis sp. nov., isolated from the digestive tract of German Shepherd dog puppy.</title>
        <authorList>
            <person name="Bunesova V."/>
        </authorList>
    </citation>
    <scope>NUCLEOTIDE SEQUENCE [LARGE SCALE GENOMIC DNA]</scope>
    <source>
        <strain evidence="5 6">GSD1FS</strain>
    </source>
</reference>
<feature type="compositionally biased region" description="Low complexity" evidence="3">
    <location>
        <begin position="128"/>
        <end position="144"/>
    </location>
</feature>
<dbReference type="AlphaFoldDB" id="A0A7K1J7X0"/>
<dbReference type="CDD" id="cd05827">
    <property type="entry name" value="Sortase_C"/>
    <property type="match status" value="1"/>
</dbReference>
<feature type="active site" description="Acyl-thioester intermediate" evidence="2">
    <location>
        <position position="288"/>
    </location>
</feature>
<evidence type="ECO:0000256" key="1">
    <source>
        <dbReference type="ARBA" id="ARBA00022801"/>
    </source>
</evidence>
<dbReference type="SUPFAM" id="SSF63817">
    <property type="entry name" value="Sortase"/>
    <property type="match status" value="1"/>
</dbReference>
<evidence type="ECO:0000256" key="3">
    <source>
        <dbReference type="SAM" id="MobiDB-lite"/>
    </source>
</evidence>
<dbReference type="GO" id="GO:0016787">
    <property type="term" value="F:hydrolase activity"/>
    <property type="evidence" value="ECO:0007669"/>
    <property type="project" value="UniProtKB-KW"/>
</dbReference>
<dbReference type="NCBIfam" id="TIGR01076">
    <property type="entry name" value="sortase_fam"/>
    <property type="match status" value="1"/>
</dbReference>
<dbReference type="Pfam" id="PF04203">
    <property type="entry name" value="Sortase"/>
    <property type="match status" value="1"/>
</dbReference>
<keyword evidence="4" id="KW-0472">Membrane</keyword>
<keyword evidence="4" id="KW-1133">Transmembrane helix</keyword>
<keyword evidence="6" id="KW-1185">Reference proteome</keyword>
<evidence type="ECO:0000313" key="6">
    <source>
        <dbReference type="Proteomes" id="UP000487882"/>
    </source>
</evidence>
<dbReference type="Proteomes" id="UP000487882">
    <property type="component" value="Unassembled WGS sequence"/>
</dbReference>
<dbReference type="RefSeq" id="WP_246166203.1">
    <property type="nucleotide sequence ID" value="NZ_WNLP01000014.1"/>
</dbReference>
<feature type="transmembrane region" description="Helical" evidence="4">
    <location>
        <begin position="329"/>
        <end position="346"/>
    </location>
</feature>
<dbReference type="NCBIfam" id="NF033745">
    <property type="entry name" value="class_C_sortase"/>
    <property type="match status" value="1"/>
</dbReference>
<proteinExistence type="predicted"/>
<keyword evidence="1" id="KW-0378">Hydrolase</keyword>
<gene>
    <name evidence="5" type="ORF">GSD1FS_1922</name>
</gene>
<name>A0A7K1J7X0_9BIFI</name>
<keyword evidence="4" id="KW-0812">Transmembrane</keyword>
<feature type="compositionally biased region" description="Basic and acidic residues" evidence="3">
    <location>
        <begin position="148"/>
        <end position="158"/>
    </location>
</feature>
<dbReference type="InterPro" id="IPR042002">
    <property type="entry name" value="Sortase_C"/>
</dbReference>
<dbReference type="EMBL" id="WNLP01000014">
    <property type="protein sequence ID" value="MUH60540.1"/>
    <property type="molecule type" value="Genomic_DNA"/>
</dbReference>
<feature type="transmembrane region" description="Helical" evidence="4">
    <location>
        <begin position="49"/>
        <end position="71"/>
    </location>
</feature>
<dbReference type="Gene3D" id="2.40.260.10">
    <property type="entry name" value="Sortase"/>
    <property type="match status" value="1"/>
</dbReference>
<protein>
    <submittedName>
        <fullName evidence="5">Sortase</fullName>
    </submittedName>
</protein>
<accession>A0A7K1J7X0</accession>
<organism evidence="5 6">
    <name type="scientific">Bifidobacterium canis</name>
    <dbReference type="NCBI Taxonomy" id="2610880"/>
    <lineage>
        <taxon>Bacteria</taxon>
        <taxon>Bacillati</taxon>
        <taxon>Actinomycetota</taxon>
        <taxon>Actinomycetes</taxon>
        <taxon>Bifidobacteriales</taxon>
        <taxon>Bifidobacteriaceae</taxon>
        <taxon>Bifidobacterium</taxon>
    </lineage>
</organism>
<dbReference type="InterPro" id="IPR023365">
    <property type="entry name" value="Sortase_dom-sf"/>
</dbReference>
<evidence type="ECO:0000313" key="5">
    <source>
        <dbReference type="EMBL" id="MUH60540.1"/>
    </source>
</evidence>
<feature type="active site" description="Proton donor/acceptor" evidence="2">
    <location>
        <position position="226"/>
    </location>
</feature>
<sequence>MLGKKRRAAKTRVPAPPRAAKTWQWVMGQDEQTLQYEARKRKALCESRILTVFALVFALCSASALGVPWLLQWKSDLDSANEVQNMESVVADWPYPKAEEALKAAERYNAKLAASGQPTLGETYDPFASTGSSAGSSAGSGSAGEQSKQSEDVRSDRDSEYMSLLNAGDGLIGSVVIPKISVNLPIRHGTSKSTLDSGSGHLYGTSLPTGAGGEAGNSTHTVLTGHRGLVDALMFTRLDEMRVGDFMYEKVFGRTLAYRVDRITVIEPTDTSQLRIVPGEDRLTLMTCTPYGINTQRLLVSGTRVSMPVPAPAPENAGKDMARILRRSIMAAALAGVVAFMAYRLLPPVRRSRENLSRRLKHRAPDPSA</sequence>
<evidence type="ECO:0000256" key="4">
    <source>
        <dbReference type="SAM" id="Phobius"/>
    </source>
</evidence>
<feature type="region of interest" description="Disordered" evidence="3">
    <location>
        <begin position="122"/>
        <end position="158"/>
    </location>
</feature>
<dbReference type="InterPro" id="IPR005754">
    <property type="entry name" value="Sortase"/>
</dbReference>